<gene>
    <name evidence="3" type="ORF">GHK86_17100</name>
</gene>
<feature type="region of interest" description="Disordered" evidence="1">
    <location>
        <begin position="183"/>
        <end position="206"/>
    </location>
</feature>
<proteinExistence type="predicted"/>
<evidence type="ECO:0000259" key="2">
    <source>
        <dbReference type="Pfam" id="PF01832"/>
    </source>
</evidence>
<keyword evidence="4" id="KW-1185">Reference proteome</keyword>
<evidence type="ECO:0000313" key="3">
    <source>
        <dbReference type="EMBL" id="MST34431.1"/>
    </source>
</evidence>
<protein>
    <recommendedName>
        <fullName evidence="2">Mannosyl-glycoprotein endo-beta-N-acetylglucosamidase-like domain-containing protein</fullName>
    </recommendedName>
</protein>
<name>A0ABW9QY11_9ACTN</name>
<dbReference type="Proteomes" id="UP000437736">
    <property type="component" value="Unassembled WGS sequence"/>
</dbReference>
<dbReference type="InterPro" id="IPR002901">
    <property type="entry name" value="MGlyc_endo_b_GlcNAc-like_dom"/>
</dbReference>
<evidence type="ECO:0000313" key="4">
    <source>
        <dbReference type="Proteomes" id="UP000437736"/>
    </source>
</evidence>
<organism evidence="3 4">
    <name type="scientific">Acidiferrimicrobium australe</name>
    <dbReference type="NCBI Taxonomy" id="2664430"/>
    <lineage>
        <taxon>Bacteria</taxon>
        <taxon>Bacillati</taxon>
        <taxon>Actinomycetota</taxon>
        <taxon>Acidimicrobiia</taxon>
        <taxon>Acidimicrobiales</taxon>
        <taxon>Acidimicrobiaceae</taxon>
        <taxon>Acidiferrimicrobium</taxon>
    </lineage>
</organism>
<accession>A0ABW9QY11</accession>
<evidence type="ECO:0000256" key="1">
    <source>
        <dbReference type="SAM" id="MobiDB-lite"/>
    </source>
</evidence>
<sequence length="206" mass="21279">GPAPHVDPLGGPTILGPPVLTARELAAWYAQSGQHPHVTVPMAELAADYLRAGRRLGVRGDVAFAQSIVETGSFGFPAGGQLTGADNNFAGIGACDSCAHGWRFRSALTGVTAQLELLEAYATPHPVATPLVGPVGVGGCCTTWMGLAGHWATNPAYGIAILDVYTQMLDWTFPRRLVEVGLLPPSRSSPPPSGSSPPSARTTTTG</sequence>
<comment type="caution">
    <text evidence="3">The sequence shown here is derived from an EMBL/GenBank/DDBJ whole genome shotgun (WGS) entry which is preliminary data.</text>
</comment>
<dbReference type="Pfam" id="PF01832">
    <property type="entry name" value="Glucosaminidase"/>
    <property type="match status" value="1"/>
</dbReference>
<feature type="non-terminal residue" evidence="3">
    <location>
        <position position="1"/>
    </location>
</feature>
<feature type="domain" description="Mannosyl-glycoprotein endo-beta-N-acetylglucosamidase-like" evidence="2">
    <location>
        <begin position="47"/>
        <end position="167"/>
    </location>
</feature>
<dbReference type="EMBL" id="WJHE01001003">
    <property type="protein sequence ID" value="MST34431.1"/>
    <property type="molecule type" value="Genomic_DNA"/>
</dbReference>
<reference evidence="3 4" key="1">
    <citation type="submission" date="2019-11" db="EMBL/GenBank/DDBJ databases">
        <title>Acidiferrimicrobium australis gen. nov., sp. nov., an acidophilic and obligately heterotrophic, member of the Actinobacteria that catalyses dissimilatory oxido- reduction of iron isolated from metal-rich acidic water in Chile.</title>
        <authorList>
            <person name="Gonzalez D."/>
            <person name="Huber K."/>
            <person name="Hedrich S."/>
            <person name="Rojas-Villalobos C."/>
            <person name="Quatrini R."/>
            <person name="Dinamarca M.A."/>
            <person name="Schwarz A."/>
            <person name="Canales C."/>
            <person name="Nancucheo I."/>
        </authorList>
    </citation>
    <scope>NUCLEOTIDE SEQUENCE [LARGE SCALE GENOMIC DNA]</scope>
    <source>
        <strain evidence="3 4">USS-CCA1</strain>
    </source>
</reference>